<reference evidence="1 2" key="1">
    <citation type="journal article" date="2019" name="Commun. Biol.">
        <title>The bagworm genome reveals a unique fibroin gene that provides high tensile strength.</title>
        <authorList>
            <person name="Kono N."/>
            <person name="Nakamura H."/>
            <person name="Ohtoshi R."/>
            <person name="Tomita M."/>
            <person name="Numata K."/>
            <person name="Arakawa K."/>
        </authorList>
    </citation>
    <scope>NUCLEOTIDE SEQUENCE [LARGE SCALE GENOMIC DNA]</scope>
</reference>
<evidence type="ECO:0000313" key="2">
    <source>
        <dbReference type="Proteomes" id="UP000299102"/>
    </source>
</evidence>
<dbReference type="EMBL" id="BGZK01001501">
    <property type="protein sequence ID" value="GBP81232.1"/>
    <property type="molecule type" value="Genomic_DNA"/>
</dbReference>
<name>A0A4C1Z1Y5_EUMVA</name>
<gene>
    <name evidence="1" type="ORF">EVAR_55728_1</name>
</gene>
<dbReference type="AlphaFoldDB" id="A0A4C1Z1Y5"/>
<sequence>MPLSLSITVTSTFGSSDLCPVLSSHSEFTVDYEAGAALNSFDAHPALSLMLVPLLRYRAGYGLGGESSSGSYPLFARSTYNRGTNKLTRPPPSQTIHIRPRHLLSGGCLRLSAFGAADGRSARK</sequence>
<accession>A0A4C1Z1Y5</accession>
<comment type="caution">
    <text evidence="1">The sequence shown here is derived from an EMBL/GenBank/DDBJ whole genome shotgun (WGS) entry which is preliminary data.</text>
</comment>
<proteinExistence type="predicted"/>
<evidence type="ECO:0000313" key="1">
    <source>
        <dbReference type="EMBL" id="GBP81232.1"/>
    </source>
</evidence>
<organism evidence="1 2">
    <name type="scientific">Eumeta variegata</name>
    <name type="common">Bagworm moth</name>
    <name type="synonym">Eumeta japonica</name>
    <dbReference type="NCBI Taxonomy" id="151549"/>
    <lineage>
        <taxon>Eukaryota</taxon>
        <taxon>Metazoa</taxon>
        <taxon>Ecdysozoa</taxon>
        <taxon>Arthropoda</taxon>
        <taxon>Hexapoda</taxon>
        <taxon>Insecta</taxon>
        <taxon>Pterygota</taxon>
        <taxon>Neoptera</taxon>
        <taxon>Endopterygota</taxon>
        <taxon>Lepidoptera</taxon>
        <taxon>Glossata</taxon>
        <taxon>Ditrysia</taxon>
        <taxon>Tineoidea</taxon>
        <taxon>Psychidae</taxon>
        <taxon>Oiketicinae</taxon>
        <taxon>Eumeta</taxon>
    </lineage>
</organism>
<dbReference type="Proteomes" id="UP000299102">
    <property type="component" value="Unassembled WGS sequence"/>
</dbReference>
<keyword evidence="2" id="KW-1185">Reference proteome</keyword>
<protein>
    <submittedName>
        <fullName evidence="1">Uncharacterized protein</fullName>
    </submittedName>
</protein>